<dbReference type="OrthoDB" id="2425989at2"/>
<evidence type="ECO:0000313" key="4">
    <source>
        <dbReference type="Proteomes" id="UP000031546"/>
    </source>
</evidence>
<dbReference type="Proteomes" id="UP000527860">
    <property type="component" value="Unassembled WGS sequence"/>
</dbReference>
<reference evidence="3" key="3">
    <citation type="submission" date="2020-04" db="EMBL/GenBank/DDBJ databases">
        <authorList>
            <person name="Tanveer F."/>
            <person name="Xie Y."/>
            <person name="Shinwari Z.K."/>
        </authorList>
    </citation>
    <scope>NUCLEOTIDE SEQUENCE</scope>
    <source>
        <strain evidence="3">MOSEL-ME25</strain>
    </source>
</reference>
<dbReference type="GeneID" id="77845259"/>
<dbReference type="EMBL" id="JABEVU030000001">
    <property type="protein sequence ID" value="MDB0580503.1"/>
    <property type="molecule type" value="Genomic_DNA"/>
</dbReference>
<dbReference type="SUPFAM" id="SSF51735">
    <property type="entry name" value="NAD(P)-binding Rossmann-fold domains"/>
    <property type="match status" value="1"/>
</dbReference>
<evidence type="ECO:0000313" key="5">
    <source>
        <dbReference type="Proteomes" id="UP000527860"/>
    </source>
</evidence>
<accession>A0A0C2HGV4</accession>
<protein>
    <submittedName>
        <fullName evidence="3">NAD(P)H-binding protein</fullName>
    </submittedName>
    <submittedName>
        <fullName evidence="2">NAD-dependent epimerase</fullName>
    </submittedName>
</protein>
<sequence length="207" mass="21691">MKVCVFGGGEAVGEHALKQLDAAGHDAVTMAETENRAEELKMLGAAEVFISGSGDFSKALAGADAVIYMPGAGSGAAESQDALVDHDAVSAALEAARREQVGRIVYLSAVRTDEPEETKETGGKHKPEAWMEESGLTYTVIRVSKAVSKPGKGTIEAAESLDGEDAEMPYEDVAAVLVEALDNENTFRKTFEVTAGETGIKEALDAL</sequence>
<dbReference type="InterPro" id="IPR016040">
    <property type="entry name" value="NAD(P)-bd_dom"/>
</dbReference>
<gene>
    <name evidence="3" type="ORF">F7P68_0008150</name>
    <name evidence="2" type="ORF">SN16_06790</name>
</gene>
<reference evidence="3 5" key="4">
    <citation type="submission" date="2022-12" db="EMBL/GenBank/DDBJ databases">
        <title>Genome analysis and biological profiling of marine Salinicoccus roseus MOSEL-ME25.</title>
        <authorList>
            <person name="Mirza F.T."/>
            <person name="Xie Y."/>
            <person name="Shinwari Z.K."/>
        </authorList>
    </citation>
    <scope>NUCLEOTIDE SEQUENCE [LARGE SCALE GENOMIC DNA]</scope>
    <source>
        <strain evidence="3 5">MOSEL-ME25</strain>
    </source>
</reference>
<name>A0A0C2HGV4_9STAP</name>
<feature type="domain" description="NAD(P)-binding" evidence="1">
    <location>
        <begin position="11"/>
        <end position="184"/>
    </location>
</feature>
<dbReference type="EMBL" id="JXII01000005">
    <property type="protein sequence ID" value="KIH70849.1"/>
    <property type="molecule type" value="Genomic_DNA"/>
</dbReference>
<dbReference type="STRING" id="45670.SN16_06790"/>
<dbReference type="PANTHER" id="PTHR15020">
    <property type="entry name" value="FLAVIN REDUCTASE-RELATED"/>
    <property type="match status" value="1"/>
</dbReference>
<proteinExistence type="predicted"/>
<dbReference type="Gene3D" id="3.40.50.720">
    <property type="entry name" value="NAD(P)-binding Rossmann-like Domain"/>
    <property type="match status" value="1"/>
</dbReference>
<dbReference type="InterPro" id="IPR036291">
    <property type="entry name" value="NAD(P)-bd_dom_sf"/>
</dbReference>
<dbReference type="RefSeq" id="WP_040105860.1">
    <property type="nucleotide sequence ID" value="NZ_JABEVU030000001.1"/>
</dbReference>
<dbReference type="AlphaFoldDB" id="A0A0C2HGV4"/>
<evidence type="ECO:0000313" key="2">
    <source>
        <dbReference type="EMBL" id="KIH70849.1"/>
    </source>
</evidence>
<dbReference type="PANTHER" id="PTHR15020:SF50">
    <property type="entry name" value="UPF0659 PROTEIN YMR090W"/>
    <property type="match status" value="1"/>
</dbReference>
<evidence type="ECO:0000313" key="3">
    <source>
        <dbReference type="EMBL" id="MDB0580503.1"/>
    </source>
</evidence>
<comment type="caution">
    <text evidence="2">The sequence shown here is derived from an EMBL/GenBank/DDBJ whole genome shotgun (WGS) entry which is preliminary data.</text>
</comment>
<keyword evidence="5" id="KW-1185">Reference proteome</keyword>
<evidence type="ECO:0000259" key="1">
    <source>
        <dbReference type="Pfam" id="PF13460"/>
    </source>
</evidence>
<reference evidence="2 4" key="1">
    <citation type="submission" date="2015-01" db="EMBL/GenBank/DDBJ databases">
        <title>Genome sequences of high lactate-tolerant strain Salinicoccus roseus W12 with industrial interest.</title>
        <authorList>
            <person name="Wang H."/>
            <person name="Yu B."/>
        </authorList>
    </citation>
    <scope>NUCLEOTIDE SEQUENCE [LARGE SCALE GENOMIC DNA]</scope>
    <source>
        <strain evidence="2 4">W12</strain>
    </source>
</reference>
<dbReference type="Proteomes" id="UP000031546">
    <property type="component" value="Unassembled WGS sequence"/>
</dbReference>
<reference evidence="5" key="2">
    <citation type="submission" date="2020-04" db="EMBL/GenBank/DDBJ databases">
        <title>Genome analysis and biological profiling of marine Cellulosimicrobium funkei MOSEL-ME6.</title>
        <authorList>
            <person name="Tanveer F."/>
            <person name="Xie Y."/>
            <person name="Shinwari Z.K."/>
        </authorList>
    </citation>
    <scope>NUCLEOTIDE SEQUENCE [LARGE SCALE GENOMIC DNA]</scope>
    <source>
        <strain evidence="5">MOSEL-ME25</strain>
    </source>
</reference>
<dbReference type="Pfam" id="PF13460">
    <property type="entry name" value="NAD_binding_10"/>
    <property type="match status" value="1"/>
</dbReference>
<organism evidence="2 4">
    <name type="scientific">Salinicoccus roseus</name>
    <dbReference type="NCBI Taxonomy" id="45670"/>
    <lineage>
        <taxon>Bacteria</taxon>
        <taxon>Bacillati</taxon>
        <taxon>Bacillota</taxon>
        <taxon>Bacilli</taxon>
        <taxon>Bacillales</taxon>
        <taxon>Staphylococcaceae</taxon>
        <taxon>Salinicoccus</taxon>
    </lineage>
</organism>